<comment type="similarity">
    <text evidence="2">Belongs to the universal ribosomal protein uL29 family.</text>
</comment>
<evidence type="ECO:0000256" key="3">
    <source>
        <dbReference type="ARBA" id="ARBA00022980"/>
    </source>
</evidence>
<sequence>MAFLNKIIRCSSPIIHFKILINKQIILRSSTPRTSQIHTTLQKNDLMEFFDKKENWAQTDVKHGREWKLDELRIKSNSDLHKLWFVLLKERNMLLTMEEECKRRTELFPSPERIDKIELSMKNLETVVRERNRAYFELETGETGERPGRLVKNQFGLNFFYRMCEHVIPQYMNKKWNEKRDFDRIAPYDRDVQSFLKFYREKLYNVRRKKGNRDRNEVVHILKRFPNVDRKYLAEKYPTVDIDILYKKDKIRSNSPIN</sequence>
<dbReference type="GO" id="GO:0032543">
    <property type="term" value="P:mitochondrial translation"/>
    <property type="evidence" value="ECO:0007669"/>
    <property type="project" value="TreeGrafter"/>
</dbReference>
<dbReference type="PANTHER" id="PTHR21183">
    <property type="entry name" value="RIBOSOMAL PROTEIN L47, MITOCHONDRIAL-RELATED"/>
    <property type="match status" value="1"/>
</dbReference>
<dbReference type="InterPro" id="IPR038340">
    <property type="entry name" value="MRP-L47_sf"/>
</dbReference>
<dbReference type="AlphaFoldDB" id="U5EIR2"/>
<organism evidence="7">
    <name type="scientific">Corethrella appendiculata</name>
    <dbReference type="NCBI Taxonomy" id="1370023"/>
    <lineage>
        <taxon>Eukaryota</taxon>
        <taxon>Metazoa</taxon>
        <taxon>Ecdysozoa</taxon>
        <taxon>Arthropoda</taxon>
        <taxon>Hexapoda</taxon>
        <taxon>Insecta</taxon>
        <taxon>Pterygota</taxon>
        <taxon>Neoptera</taxon>
        <taxon>Endopterygota</taxon>
        <taxon>Diptera</taxon>
        <taxon>Nematocera</taxon>
        <taxon>Culicoidea</taxon>
        <taxon>Chaoboridae</taxon>
        <taxon>Corethrella</taxon>
    </lineage>
</organism>
<dbReference type="InterPro" id="IPR010729">
    <property type="entry name" value="Ribosomal_uL29_mit"/>
</dbReference>
<dbReference type="PANTHER" id="PTHR21183:SF18">
    <property type="entry name" value="LARGE RIBOSOMAL SUBUNIT PROTEIN UL29M"/>
    <property type="match status" value="1"/>
</dbReference>
<dbReference type="GO" id="GO:0003735">
    <property type="term" value="F:structural constituent of ribosome"/>
    <property type="evidence" value="ECO:0007669"/>
    <property type="project" value="InterPro"/>
</dbReference>
<evidence type="ECO:0000256" key="6">
    <source>
        <dbReference type="ARBA" id="ARBA00035289"/>
    </source>
</evidence>
<evidence type="ECO:0000256" key="1">
    <source>
        <dbReference type="ARBA" id="ARBA00004173"/>
    </source>
</evidence>
<comment type="subcellular location">
    <subcellularLocation>
        <location evidence="1">Mitochondrion</location>
    </subcellularLocation>
</comment>
<proteinExistence type="evidence at transcript level"/>
<evidence type="ECO:0000256" key="5">
    <source>
        <dbReference type="ARBA" id="ARBA00023274"/>
    </source>
</evidence>
<dbReference type="Gene3D" id="6.10.330.20">
    <property type="match status" value="1"/>
</dbReference>
<evidence type="ECO:0000256" key="2">
    <source>
        <dbReference type="ARBA" id="ARBA00009254"/>
    </source>
</evidence>
<name>U5EIR2_9DIPT</name>
<accession>U5EIR2</accession>
<keyword evidence="3 7" id="KW-0689">Ribosomal protein</keyword>
<dbReference type="GO" id="GO:0005762">
    <property type="term" value="C:mitochondrial large ribosomal subunit"/>
    <property type="evidence" value="ECO:0007669"/>
    <property type="project" value="TreeGrafter"/>
</dbReference>
<evidence type="ECO:0000313" key="7">
    <source>
        <dbReference type="EMBL" id="JAB57342.1"/>
    </source>
</evidence>
<dbReference type="Pfam" id="PF06984">
    <property type="entry name" value="MRP-L47"/>
    <property type="match status" value="1"/>
</dbReference>
<protein>
    <recommendedName>
        <fullName evidence="6">Large ribosomal subunit protein uL29m</fullName>
    </recommendedName>
</protein>
<evidence type="ECO:0000256" key="4">
    <source>
        <dbReference type="ARBA" id="ARBA00023128"/>
    </source>
</evidence>
<reference evidence="7" key="1">
    <citation type="journal article" date="2014" name="Insect Biochem. Mol. Biol.">
        <title>An insight into the sialome of the frog biting fly, Corethrella appendiculata.</title>
        <authorList>
            <person name="Ribeiro J.M.C."/>
            <person name="Chagas A.C."/>
            <person name="Pham V.M."/>
            <person name="Lounibos L.P."/>
            <person name="Calvo E."/>
        </authorList>
    </citation>
    <scope>NUCLEOTIDE SEQUENCE</scope>
    <source>
        <tissue evidence="7">Salivary glands</tissue>
    </source>
</reference>
<keyword evidence="5" id="KW-0687">Ribonucleoprotein</keyword>
<keyword evidence="4" id="KW-0496">Mitochondrion</keyword>
<dbReference type="EMBL" id="GANO01002529">
    <property type="protein sequence ID" value="JAB57342.1"/>
    <property type="molecule type" value="mRNA"/>
</dbReference>